<organism evidence="2 3">
    <name type="scientific">Streptomyces phaeoluteigriseus</name>
    <dbReference type="NCBI Taxonomy" id="114686"/>
    <lineage>
        <taxon>Bacteria</taxon>
        <taxon>Bacillati</taxon>
        <taxon>Actinomycetota</taxon>
        <taxon>Actinomycetes</taxon>
        <taxon>Kitasatosporales</taxon>
        <taxon>Streptomycetaceae</taxon>
        <taxon>Streptomyces</taxon>
        <taxon>Streptomyces aurantiacus group</taxon>
    </lineage>
</organism>
<reference evidence="2" key="1">
    <citation type="submission" date="2022-06" db="EMBL/GenBank/DDBJ databases">
        <title>Complete genome sequence of soil microorganisms Streptomyces sp. Qhu-M197 isolated from Alpine meadows habitats on the Tibetan Plateau.</title>
        <authorList>
            <person name="Zhang B."/>
            <person name="Xiang X."/>
            <person name="Fan J."/>
        </authorList>
    </citation>
    <scope>NUCLEOTIDE SEQUENCE</scope>
    <source>
        <strain evidence="2">Qhu-M197</strain>
    </source>
</reference>
<keyword evidence="1" id="KW-0472">Membrane</keyword>
<protein>
    <recommendedName>
        <fullName evidence="4">Integral membrane protein</fullName>
    </recommendedName>
</protein>
<dbReference type="EMBL" id="CP099468">
    <property type="protein sequence ID" value="USQ84939.1"/>
    <property type="molecule type" value="Genomic_DNA"/>
</dbReference>
<dbReference type="RefSeq" id="WP_252549430.1">
    <property type="nucleotide sequence ID" value="NZ_CP099468.1"/>
</dbReference>
<sequence>MTLALCGVAHVPVHRQGVPVGALATALALSGLCLLLALALLRRPALPLLVTGVLVPAVFAGAQMSAGRVDVVGLLPLTEATLAPPWIAGPVATAAAVTVMVALLAHLLGDRRPARAPAPGRKTAVLPARD</sequence>
<accession>A0ABY4Z7B2</accession>
<feature type="transmembrane region" description="Helical" evidence="1">
    <location>
        <begin position="48"/>
        <end position="66"/>
    </location>
</feature>
<evidence type="ECO:0008006" key="4">
    <source>
        <dbReference type="Google" id="ProtNLM"/>
    </source>
</evidence>
<name>A0ABY4Z7B2_9ACTN</name>
<proteinExistence type="predicted"/>
<keyword evidence="3" id="KW-1185">Reference proteome</keyword>
<dbReference type="Proteomes" id="UP001056374">
    <property type="component" value="Chromosome"/>
</dbReference>
<evidence type="ECO:0000256" key="1">
    <source>
        <dbReference type="SAM" id="Phobius"/>
    </source>
</evidence>
<keyword evidence="1" id="KW-1133">Transmembrane helix</keyword>
<evidence type="ECO:0000313" key="3">
    <source>
        <dbReference type="Proteomes" id="UP001056374"/>
    </source>
</evidence>
<feature type="transmembrane region" description="Helical" evidence="1">
    <location>
        <begin position="86"/>
        <end position="108"/>
    </location>
</feature>
<evidence type="ECO:0000313" key="2">
    <source>
        <dbReference type="EMBL" id="USQ84939.1"/>
    </source>
</evidence>
<feature type="transmembrane region" description="Helical" evidence="1">
    <location>
        <begin position="20"/>
        <end position="41"/>
    </location>
</feature>
<keyword evidence="1" id="KW-0812">Transmembrane</keyword>
<gene>
    <name evidence="2" type="ORF">NFX46_14745</name>
</gene>